<keyword evidence="2" id="KW-1185">Reference proteome</keyword>
<dbReference type="Proteomes" id="UP000503264">
    <property type="component" value="Chromosome"/>
</dbReference>
<dbReference type="EMBL" id="CP012542">
    <property type="protein sequence ID" value="QCD44622.1"/>
    <property type="molecule type" value="Genomic_DNA"/>
</dbReference>
<dbReference type="AlphaFoldDB" id="A0A6G5QG59"/>
<dbReference type="RefSeq" id="WP_171993689.1">
    <property type="nucleotide sequence ID" value="NZ_CP012542.1"/>
</dbReference>
<proteinExistence type="predicted"/>
<reference evidence="1 2" key="1">
    <citation type="submission" date="2016-07" db="EMBL/GenBank/DDBJ databases">
        <title>Comparative genomics of the Campylobacter concisus group.</title>
        <authorList>
            <person name="Miller W.G."/>
            <person name="Yee E."/>
            <person name="Chapman M.H."/>
            <person name="Huynh S."/>
            <person name="Bono J.L."/>
            <person name="On S.L.W."/>
            <person name="StLeger J."/>
            <person name="Foster G."/>
            <person name="Parker C.T."/>
        </authorList>
    </citation>
    <scope>NUCLEOTIDE SEQUENCE [LARGE SCALE GENOMIC DNA]</scope>
    <source>
        <strain evidence="1 2">CCUG 21559</strain>
    </source>
</reference>
<gene>
    <name evidence="1" type="ORF">CMUC_0827</name>
</gene>
<sequence length="249" mass="28668">MIIYNENFKILGMGQKALELFNFASVSEFLSAHKNISELIIGHENQSDKELIEKILLSQNKRKKLHLRGKDNKILSAIIYVNTFSKVDGINLYEVDIEIQDNDLEQKQDDKEHARLRLPVVISSNQISGIIHKQSKKKIEITDEWLDQTVGLLNLSKKEFIEYLDIITQSAKRLDIPLQNAIITQDANNIKKLLLRLKEPCMNFRITPLARAINEILQTETINYHELISTIKECINSLEALIQKHQGTI</sequence>
<accession>A0A6G5QG59</accession>
<protein>
    <submittedName>
        <fullName evidence="1">Uncharacterized protein</fullName>
    </submittedName>
</protein>
<evidence type="ECO:0000313" key="2">
    <source>
        <dbReference type="Proteomes" id="UP000503264"/>
    </source>
</evidence>
<evidence type="ECO:0000313" key="1">
    <source>
        <dbReference type="EMBL" id="QCD44622.1"/>
    </source>
</evidence>
<organism evidence="1 2">
    <name type="scientific">Campylobacter mucosalis CCUG 21559</name>
    <dbReference type="NCBI Taxonomy" id="1032067"/>
    <lineage>
        <taxon>Bacteria</taxon>
        <taxon>Pseudomonadati</taxon>
        <taxon>Campylobacterota</taxon>
        <taxon>Epsilonproteobacteria</taxon>
        <taxon>Campylobacterales</taxon>
        <taxon>Campylobacteraceae</taxon>
        <taxon>Campylobacter</taxon>
    </lineage>
</organism>
<name>A0A6G5QG59_9BACT</name>